<keyword evidence="2" id="KW-1185">Reference proteome</keyword>
<dbReference type="Proteomes" id="UP000031668">
    <property type="component" value="Unassembled WGS sequence"/>
</dbReference>
<dbReference type="OrthoDB" id="3066195at2759"/>
<sequence>MKERISGETATQSSVQASVMVTLFCHVLISMPKLATLNQSLRSSRDSSRVSNDLIFLPLPHDLTFDMLDVFRDFILFDSGPVNDRIIVMGDLKLLDGLSRATLWLTDGTCKIVPTLYFQFYSIYFQYSGTVNHAAACLTALAYVPLIDVSDTFHLLAESMPRHERMEELLSMFEHTYIRGSRVRGKKNTLNKFNAATEGIARTTNDLEI</sequence>
<accession>A0A0C2N4F7</accession>
<dbReference type="EMBL" id="JWZT01002710">
    <property type="protein sequence ID" value="KII68787.1"/>
    <property type="molecule type" value="Genomic_DNA"/>
</dbReference>
<evidence type="ECO:0000313" key="2">
    <source>
        <dbReference type="Proteomes" id="UP000031668"/>
    </source>
</evidence>
<proteinExistence type="predicted"/>
<evidence type="ECO:0000313" key="1">
    <source>
        <dbReference type="EMBL" id="KII68787.1"/>
    </source>
</evidence>
<gene>
    <name evidence="1" type="ORF">RF11_12062</name>
</gene>
<comment type="caution">
    <text evidence="1">The sequence shown here is derived from an EMBL/GenBank/DDBJ whole genome shotgun (WGS) entry which is preliminary data.</text>
</comment>
<reference evidence="1 2" key="1">
    <citation type="journal article" date="2014" name="Genome Biol. Evol.">
        <title>The genome of the myxosporean Thelohanellus kitauei shows adaptations to nutrient acquisition within its fish host.</title>
        <authorList>
            <person name="Yang Y."/>
            <person name="Xiong J."/>
            <person name="Zhou Z."/>
            <person name="Huo F."/>
            <person name="Miao W."/>
            <person name="Ran C."/>
            <person name="Liu Y."/>
            <person name="Zhang J."/>
            <person name="Feng J."/>
            <person name="Wang M."/>
            <person name="Wang M."/>
            <person name="Wang L."/>
            <person name="Yao B."/>
        </authorList>
    </citation>
    <scope>NUCLEOTIDE SEQUENCE [LARGE SCALE GENOMIC DNA]</scope>
    <source>
        <strain evidence="1">Wuqing</strain>
    </source>
</reference>
<protein>
    <submittedName>
        <fullName evidence="1">Uncharacterized protein</fullName>
    </submittedName>
</protein>
<organism evidence="1 2">
    <name type="scientific">Thelohanellus kitauei</name>
    <name type="common">Myxosporean</name>
    <dbReference type="NCBI Taxonomy" id="669202"/>
    <lineage>
        <taxon>Eukaryota</taxon>
        <taxon>Metazoa</taxon>
        <taxon>Cnidaria</taxon>
        <taxon>Myxozoa</taxon>
        <taxon>Myxosporea</taxon>
        <taxon>Bivalvulida</taxon>
        <taxon>Platysporina</taxon>
        <taxon>Myxobolidae</taxon>
        <taxon>Thelohanellus</taxon>
    </lineage>
</organism>
<dbReference type="AlphaFoldDB" id="A0A0C2N4F7"/>
<name>A0A0C2N4F7_THEKT</name>